<dbReference type="Proteomes" id="UP000231279">
    <property type="component" value="Unassembled WGS sequence"/>
</dbReference>
<protein>
    <recommendedName>
        <fullName evidence="6">S-protein homolog</fullName>
    </recommendedName>
</protein>
<dbReference type="InterPro" id="IPR010264">
    <property type="entry name" value="Self-incomp_S1"/>
</dbReference>
<feature type="signal peptide" evidence="6">
    <location>
        <begin position="1"/>
        <end position="28"/>
    </location>
</feature>
<evidence type="ECO:0000256" key="2">
    <source>
        <dbReference type="ARBA" id="ARBA00005581"/>
    </source>
</evidence>
<evidence type="ECO:0000256" key="3">
    <source>
        <dbReference type="ARBA" id="ARBA00022471"/>
    </source>
</evidence>
<dbReference type="STRING" id="429701.A0A2G9HNT7"/>
<dbReference type="GO" id="GO:0005576">
    <property type="term" value="C:extracellular region"/>
    <property type="evidence" value="ECO:0007669"/>
    <property type="project" value="UniProtKB-SubCell"/>
</dbReference>
<dbReference type="Pfam" id="PF05938">
    <property type="entry name" value="Self-incomp_S1"/>
    <property type="match status" value="1"/>
</dbReference>
<accession>A0A2G9HNT7</accession>
<evidence type="ECO:0000256" key="4">
    <source>
        <dbReference type="ARBA" id="ARBA00022525"/>
    </source>
</evidence>
<dbReference type="PANTHER" id="PTHR31232:SF172">
    <property type="entry name" value="S-PROTEIN HOMOLOG"/>
    <property type="match status" value="1"/>
</dbReference>
<comment type="caution">
    <text evidence="7">The sequence shown here is derived from an EMBL/GenBank/DDBJ whole genome shotgun (WGS) entry which is preliminary data.</text>
</comment>
<dbReference type="EMBL" id="NKXS01001333">
    <property type="protein sequence ID" value="PIN19103.1"/>
    <property type="molecule type" value="Genomic_DNA"/>
</dbReference>
<evidence type="ECO:0000256" key="5">
    <source>
        <dbReference type="ARBA" id="ARBA00022729"/>
    </source>
</evidence>
<organism evidence="7 8">
    <name type="scientific">Handroanthus impetiginosus</name>
    <dbReference type="NCBI Taxonomy" id="429701"/>
    <lineage>
        <taxon>Eukaryota</taxon>
        <taxon>Viridiplantae</taxon>
        <taxon>Streptophyta</taxon>
        <taxon>Embryophyta</taxon>
        <taxon>Tracheophyta</taxon>
        <taxon>Spermatophyta</taxon>
        <taxon>Magnoliopsida</taxon>
        <taxon>eudicotyledons</taxon>
        <taxon>Gunneridae</taxon>
        <taxon>Pentapetalae</taxon>
        <taxon>asterids</taxon>
        <taxon>lamiids</taxon>
        <taxon>Lamiales</taxon>
        <taxon>Bignoniaceae</taxon>
        <taxon>Crescentiina</taxon>
        <taxon>Tabebuia alliance</taxon>
        <taxon>Handroanthus</taxon>
    </lineage>
</organism>
<sequence length="141" mass="16425">MNHPKILKNLVRYVLIIIASNIVPKAESCTVINPEYTVEILNYIPNGSGFLSFHCASGDSELGNHTLDYGQNYEWSFCNKPFGRTLFFCRFYWLAKQQAFEVYNANWCKDCTGELCFWLVKVDGFYFKGYIGDLIKKYNWP</sequence>
<keyword evidence="4 6" id="KW-0964">Secreted</keyword>
<dbReference type="AlphaFoldDB" id="A0A2G9HNT7"/>
<comment type="subcellular location">
    <subcellularLocation>
        <location evidence="1 6">Secreted</location>
    </subcellularLocation>
</comment>
<evidence type="ECO:0000313" key="7">
    <source>
        <dbReference type="EMBL" id="PIN19103.1"/>
    </source>
</evidence>
<keyword evidence="3 6" id="KW-0713">Self-incompatibility</keyword>
<feature type="chain" id="PRO_5025094735" description="S-protein homolog" evidence="6">
    <location>
        <begin position="29"/>
        <end position="141"/>
    </location>
</feature>
<evidence type="ECO:0000313" key="8">
    <source>
        <dbReference type="Proteomes" id="UP000231279"/>
    </source>
</evidence>
<gene>
    <name evidence="7" type="ORF">CDL12_08214</name>
</gene>
<dbReference type="PANTHER" id="PTHR31232">
    <property type="match status" value="1"/>
</dbReference>
<dbReference type="OrthoDB" id="1848419at2759"/>
<comment type="similarity">
    <text evidence="2 6">Belongs to the plant self-incompatibility (S1) protein family.</text>
</comment>
<keyword evidence="5 6" id="KW-0732">Signal</keyword>
<proteinExistence type="inferred from homology"/>
<dbReference type="GO" id="GO:0060320">
    <property type="term" value="P:rejection of self pollen"/>
    <property type="evidence" value="ECO:0007669"/>
    <property type="project" value="UniProtKB-KW"/>
</dbReference>
<name>A0A2G9HNT7_9LAMI</name>
<evidence type="ECO:0000256" key="1">
    <source>
        <dbReference type="ARBA" id="ARBA00004613"/>
    </source>
</evidence>
<keyword evidence="8" id="KW-1185">Reference proteome</keyword>
<reference evidence="8" key="1">
    <citation type="journal article" date="2018" name="Gigascience">
        <title>Genome assembly of the Pink Ipe (Handroanthus impetiginosus, Bignoniaceae), a highly valued, ecologically keystone Neotropical timber forest tree.</title>
        <authorList>
            <person name="Silva-Junior O.B."/>
            <person name="Grattapaglia D."/>
            <person name="Novaes E."/>
            <person name="Collevatti R.G."/>
        </authorList>
    </citation>
    <scope>NUCLEOTIDE SEQUENCE [LARGE SCALE GENOMIC DNA]</scope>
    <source>
        <strain evidence="8">cv. UFG-1</strain>
    </source>
</reference>
<evidence type="ECO:0000256" key="6">
    <source>
        <dbReference type="RuleBase" id="RU367044"/>
    </source>
</evidence>